<gene>
    <name evidence="1" type="ORF">A4R35_11550</name>
</gene>
<evidence type="ECO:0000313" key="1">
    <source>
        <dbReference type="EMBL" id="RAQ96169.1"/>
    </source>
</evidence>
<evidence type="ECO:0000313" key="2">
    <source>
        <dbReference type="Proteomes" id="UP000248706"/>
    </source>
</evidence>
<reference evidence="1 2" key="1">
    <citation type="submission" date="2016-08" db="EMBL/GenBank/DDBJ databases">
        <title>Analysis of Carbohydrate Active Enzymes in Thermogemmatispora T81 Reveals Carbohydrate Degradation Ability.</title>
        <authorList>
            <person name="Tomazini A."/>
            <person name="Lal S."/>
            <person name="Stott M."/>
            <person name="Henrissat B."/>
            <person name="Polikarpov I."/>
            <person name="Sparling R."/>
            <person name="Levin D.B."/>
        </authorList>
    </citation>
    <scope>NUCLEOTIDE SEQUENCE [LARGE SCALE GENOMIC DNA]</scope>
    <source>
        <strain evidence="1 2">T81</strain>
    </source>
</reference>
<keyword evidence="2" id="KW-1185">Reference proteome</keyword>
<dbReference type="AlphaFoldDB" id="A0A328VGR3"/>
<protein>
    <submittedName>
        <fullName evidence="1">Uncharacterized protein</fullName>
    </submittedName>
</protein>
<dbReference type="EMBL" id="MCIF01000002">
    <property type="protein sequence ID" value="RAQ96169.1"/>
    <property type="molecule type" value="Genomic_DNA"/>
</dbReference>
<proteinExistence type="predicted"/>
<comment type="caution">
    <text evidence="1">The sequence shown here is derived from an EMBL/GenBank/DDBJ whole genome shotgun (WGS) entry which is preliminary data.</text>
</comment>
<dbReference type="Proteomes" id="UP000248706">
    <property type="component" value="Unassembled WGS sequence"/>
</dbReference>
<sequence>MVAKETMLEVPCSVQRAKAAGLMLQETTMKPVAAAQVDSVAEDLIASSLILLLQMSQRADSKTSIKLLLAEQDKYNKPEHVWQGCNSPCVSRESWPWPTRAPASPWRKGKLSQQPAPLWQTKQCGQIPLPCYGEDLPAA</sequence>
<name>A0A328VGR3_9CHLR</name>
<accession>A0A328VGR3</accession>
<organism evidence="1 2">
    <name type="scientific">Thermogemmatispora tikiterensis</name>
    <dbReference type="NCBI Taxonomy" id="1825093"/>
    <lineage>
        <taxon>Bacteria</taxon>
        <taxon>Bacillati</taxon>
        <taxon>Chloroflexota</taxon>
        <taxon>Ktedonobacteria</taxon>
        <taxon>Thermogemmatisporales</taxon>
        <taxon>Thermogemmatisporaceae</taxon>
        <taxon>Thermogemmatispora</taxon>
    </lineage>
</organism>